<dbReference type="Proteomes" id="UP000256269">
    <property type="component" value="Unassembled WGS sequence"/>
</dbReference>
<evidence type="ECO:0000313" key="2">
    <source>
        <dbReference type="Proteomes" id="UP000256269"/>
    </source>
</evidence>
<dbReference type="SUPFAM" id="SSF55781">
    <property type="entry name" value="GAF domain-like"/>
    <property type="match status" value="1"/>
</dbReference>
<name>A0A3E0I4W2_9PSEU</name>
<proteinExistence type="predicted"/>
<comment type="caution">
    <text evidence="1">The sequence shown here is derived from an EMBL/GenBank/DDBJ whole genome shotgun (WGS) entry which is preliminary data.</text>
</comment>
<evidence type="ECO:0000313" key="1">
    <source>
        <dbReference type="EMBL" id="REH53798.1"/>
    </source>
</evidence>
<gene>
    <name evidence="1" type="ORF">BCF44_10219</name>
</gene>
<dbReference type="RefSeq" id="WP_116172931.1">
    <property type="nucleotide sequence ID" value="NZ_CP144375.1"/>
</dbReference>
<dbReference type="EMBL" id="QUNO01000002">
    <property type="protein sequence ID" value="REH53798.1"/>
    <property type="molecule type" value="Genomic_DNA"/>
</dbReference>
<sequence>MEDGRAREVTSSINKMAQDEGARVAVRHVCQACAQRMRAVGVVQYVVSDLGQGEPVYATDLAAEQIAELQVTLGEGPAVDTLSEERPMVAIDLTTGSRWPMFSQAAVEAGVRAVFAFPLQMGSIAVGVLEVYRSEPGDLTTVEYRDALLYADAAMALLLEHVNDEPSTQEHDLFAGGFGSRWDIVHQATGVVSVQLRSGLSEAFLRLRGHAFLTGRGLADVAEDVIEGRLRFEPDDV</sequence>
<dbReference type="OrthoDB" id="7466251at2"/>
<keyword evidence="2" id="KW-1185">Reference proteome</keyword>
<organism evidence="1 2">
    <name type="scientific">Kutzneria buriramensis</name>
    <dbReference type="NCBI Taxonomy" id="1045776"/>
    <lineage>
        <taxon>Bacteria</taxon>
        <taxon>Bacillati</taxon>
        <taxon>Actinomycetota</taxon>
        <taxon>Actinomycetes</taxon>
        <taxon>Pseudonocardiales</taxon>
        <taxon>Pseudonocardiaceae</taxon>
        <taxon>Kutzneria</taxon>
    </lineage>
</organism>
<reference evidence="1 2" key="1">
    <citation type="submission" date="2018-08" db="EMBL/GenBank/DDBJ databases">
        <title>Genomic Encyclopedia of Archaeal and Bacterial Type Strains, Phase II (KMG-II): from individual species to whole genera.</title>
        <authorList>
            <person name="Goeker M."/>
        </authorList>
    </citation>
    <scope>NUCLEOTIDE SEQUENCE [LARGE SCALE GENOMIC DNA]</scope>
    <source>
        <strain evidence="1 2">DSM 45791</strain>
    </source>
</reference>
<dbReference type="InterPro" id="IPR029016">
    <property type="entry name" value="GAF-like_dom_sf"/>
</dbReference>
<dbReference type="AlphaFoldDB" id="A0A3E0I4W2"/>
<dbReference type="Gene3D" id="3.30.450.40">
    <property type="match status" value="1"/>
</dbReference>
<protein>
    <submittedName>
        <fullName evidence="1">ANTAR domain-containing protein</fullName>
    </submittedName>
</protein>
<accession>A0A3E0I4W2</accession>